<dbReference type="Proteomes" id="UP001165080">
    <property type="component" value="Unassembled WGS sequence"/>
</dbReference>
<protein>
    <submittedName>
        <fullName evidence="1">Protein ubiquitination</fullName>
    </submittedName>
</protein>
<evidence type="ECO:0000313" key="1">
    <source>
        <dbReference type="EMBL" id="GLC59562.1"/>
    </source>
</evidence>
<evidence type="ECO:0000313" key="2">
    <source>
        <dbReference type="Proteomes" id="UP001165080"/>
    </source>
</evidence>
<name>A0A9W6F7Q7_9CHLO</name>
<accession>A0A9W6F7Q7</accession>
<proteinExistence type="predicted"/>
<comment type="caution">
    <text evidence="1">The sequence shown here is derived from an EMBL/GenBank/DDBJ whole genome shotgun (WGS) entry which is preliminary data.</text>
</comment>
<keyword evidence="2" id="KW-1185">Reference proteome</keyword>
<sequence length="153" mass="17223">MAFGHYKTIVDCDRELEKYPPLSDTEFQHLQQCEQKFLEIGLEEQEKLAELEAPRATATKAAKDAHAAKVALAKAPFDLKRRALARTAPSYVDLQLWEQTREALYARKKEILLGANASAGTRVPPAAEHPGCYTGLATLEHPGRRSHCLRWRQ</sequence>
<dbReference type="EMBL" id="BRXU01000028">
    <property type="protein sequence ID" value="GLC59562.1"/>
    <property type="molecule type" value="Genomic_DNA"/>
</dbReference>
<gene>
    <name evidence="1" type="primary">PLESTB002287</name>
    <name evidence="1" type="ORF">PLESTB_001500600</name>
</gene>
<reference evidence="1 2" key="1">
    <citation type="journal article" date="2023" name="Commun. Biol.">
        <title>Reorganization of the ancestral sex-determining regions during the evolution of trioecy in Pleodorina starrii.</title>
        <authorList>
            <person name="Takahashi K."/>
            <person name="Suzuki S."/>
            <person name="Kawai-Toyooka H."/>
            <person name="Yamamoto K."/>
            <person name="Hamaji T."/>
            <person name="Ootsuki R."/>
            <person name="Yamaguchi H."/>
            <person name="Kawachi M."/>
            <person name="Higashiyama T."/>
            <person name="Nozaki H."/>
        </authorList>
    </citation>
    <scope>NUCLEOTIDE SEQUENCE [LARGE SCALE GENOMIC DNA]</scope>
    <source>
        <strain evidence="1 2">NIES-4479</strain>
    </source>
</reference>
<organism evidence="1 2">
    <name type="scientific">Pleodorina starrii</name>
    <dbReference type="NCBI Taxonomy" id="330485"/>
    <lineage>
        <taxon>Eukaryota</taxon>
        <taxon>Viridiplantae</taxon>
        <taxon>Chlorophyta</taxon>
        <taxon>core chlorophytes</taxon>
        <taxon>Chlorophyceae</taxon>
        <taxon>CS clade</taxon>
        <taxon>Chlamydomonadales</taxon>
        <taxon>Volvocaceae</taxon>
        <taxon>Pleodorina</taxon>
    </lineage>
</organism>
<dbReference type="AlphaFoldDB" id="A0A9W6F7Q7"/>